<evidence type="ECO:0000259" key="10">
    <source>
        <dbReference type="PROSITE" id="PS50075"/>
    </source>
</evidence>
<comment type="PTM">
    <text evidence="9">4'-phosphopantetheine is transferred from CoA to a specific serine of apo-ACP by acpS.</text>
</comment>
<feature type="domain" description="Carrier" evidence="10">
    <location>
        <begin position="1"/>
        <end position="75"/>
    </location>
</feature>
<comment type="subcellular location">
    <subcellularLocation>
        <location evidence="7">Cytoplasm</location>
    </subcellularLocation>
</comment>
<dbReference type="InterPro" id="IPR036736">
    <property type="entry name" value="ACP-like_sf"/>
</dbReference>
<dbReference type="Pfam" id="PF00550">
    <property type="entry name" value="PP-binding"/>
    <property type="match status" value="1"/>
</dbReference>
<name>A0A9D1YB28_9FIRM</name>
<evidence type="ECO:0000313" key="12">
    <source>
        <dbReference type="Proteomes" id="UP000823915"/>
    </source>
</evidence>
<keyword evidence="1 7" id="KW-0596">Phosphopantetheine</keyword>
<proteinExistence type="inferred from homology"/>
<dbReference type="InterPro" id="IPR003231">
    <property type="entry name" value="ACP"/>
</dbReference>
<dbReference type="GO" id="GO:0000036">
    <property type="term" value="F:acyl carrier activity"/>
    <property type="evidence" value="ECO:0007669"/>
    <property type="project" value="UniProtKB-UniRule"/>
</dbReference>
<dbReference type="GO" id="GO:0009245">
    <property type="term" value="P:lipid A biosynthetic process"/>
    <property type="evidence" value="ECO:0007669"/>
    <property type="project" value="TreeGrafter"/>
</dbReference>
<reference evidence="11" key="1">
    <citation type="journal article" date="2021" name="PeerJ">
        <title>Extensive microbial diversity within the chicken gut microbiome revealed by metagenomics and culture.</title>
        <authorList>
            <person name="Gilroy R."/>
            <person name="Ravi A."/>
            <person name="Getino M."/>
            <person name="Pursley I."/>
            <person name="Horton D.L."/>
            <person name="Alikhan N.F."/>
            <person name="Baker D."/>
            <person name="Gharbi K."/>
            <person name="Hall N."/>
            <person name="Watson M."/>
            <person name="Adriaenssens E.M."/>
            <person name="Foster-Nyarko E."/>
            <person name="Jarju S."/>
            <person name="Secka A."/>
            <person name="Antonio M."/>
            <person name="Oren A."/>
            <person name="Chaudhuri R.R."/>
            <person name="La Ragione R."/>
            <person name="Hildebrand F."/>
            <person name="Pallen M.J."/>
        </authorList>
    </citation>
    <scope>NUCLEOTIDE SEQUENCE</scope>
    <source>
        <strain evidence="11">1282</strain>
    </source>
</reference>
<dbReference type="PANTHER" id="PTHR20863">
    <property type="entry name" value="ACYL CARRIER PROTEIN"/>
    <property type="match status" value="1"/>
</dbReference>
<dbReference type="HAMAP" id="MF_01217">
    <property type="entry name" value="Acyl_carrier"/>
    <property type="match status" value="1"/>
</dbReference>
<dbReference type="NCBIfam" id="TIGR00517">
    <property type="entry name" value="acyl_carrier"/>
    <property type="match status" value="1"/>
</dbReference>
<keyword evidence="2 7" id="KW-0444">Lipid biosynthesis</keyword>
<dbReference type="PANTHER" id="PTHR20863:SF76">
    <property type="entry name" value="CARRIER DOMAIN-CONTAINING PROTEIN"/>
    <property type="match status" value="1"/>
</dbReference>
<reference evidence="11" key="2">
    <citation type="submission" date="2021-04" db="EMBL/GenBank/DDBJ databases">
        <authorList>
            <person name="Gilroy R."/>
        </authorList>
    </citation>
    <scope>NUCLEOTIDE SEQUENCE</scope>
    <source>
        <strain evidence="11">1282</strain>
    </source>
</reference>
<dbReference type="PROSITE" id="PS50075">
    <property type="entry name" value="CARRIER"/>
    <property type="match status" value="1"/>
</dbReference>
<evidence type="ECO:0000256" key="7">
    <source>
        <dbReference type="HAMAP-Rule" id="MF_01217"/>
    </source>
</evidence>
<evidence type="ECO:0000256" key="8">
    <source>
        <dbReference type="NCBIfam" id="TIGR00517"/>
    </source>
</evidence>
<dbReference type="Gene3D" id="1.10.1200.10">
    <property type="entry name" value="ACP-like"/>
    <property type="match status" value="1"/>
</dbReference>
<keyword evidence="4 7" id="KW-0276">Fatty acid metabolism</keyword>
<sequence>MVLEKIKAILSGQFDVEEDSITPETNLADDLGADSLDVVDLLMSIEDEFEVEIPDSEVENIKTVGALVEYIESHS</sequence>
<evidence type="ECO:0000256" key="6">
    <source>
        <dbReference type="ARBA" id="ARBA00023160"/>
    </source>
</evidence>
<dbReference type="NCBIfam" id="NF002150">
    <property type="entry name" value="PRK00982.1-4"/>
    <property type="match status" value="1"/>
</dbReference>
<dbReference type="GO" id="GO:0000035">
    <property type="term" value="F:acyl binding"/>
    <property type="evidence" value="ECO:0007669"/>
    <property type="project" value="TreeGrafter"/>
</dbReference>
<evidence type="ECO:0000256" key="5">
    <source>
        <dbReference type="ARBA" id="ARBA00023098"/>
    </source>
</evidence>
<keyword evidence="7" id="KW-0963">Cytoplasm</keyword>
<dbReference type="AlphaFoldDB" id="A0A9D1YB28"/>
<dbReference type="GO" id="GO:0005829">
    <property type="term" value="C:cytosol"/>
    <property type="evidence" value="ECO:0007669"/>
    <property type="project" value="TreeGrafter"/>
</dbReference>
<dbReference type="InterPro" id="IPR009081">
    <property type="entry name" value="PP-bd_ACP"/>
</dbReference>
<dbReference type="GO" id="GO:0016020">
    <property type="term" value="C:membrane"/>
    <property type="evidence" value="ECO:0007669"/>
    <property type="project" value="GOC"/>
</dbReference>
<evidence type="ECO:0000313" key="11">
    <source>
        <dbReference type="EMBL" id="HIY25633.1"/>
    </source>
</evidence>
<evidence type="ECO:0000256" key="4">
    <source>
        <dbReference type="ARBA" id="ARBA00022832"/>
    </source>
</evidence>
<feature type="modified residue" description="O-(pantetheine 4'-phosphoryl)serine" evidence="7">
    <location>
        <position position="35"/>
    </location>
</feature>
<comment type="PTM">
    <text evidence="7">4'-phosphopantetheine is transferred from CoA to a specific serine of apo-ACP by AcpS. This modification is essential for activity because fatty acids are bound in thioester linkage to the sulfhydryl of the prosthetic group.</text>
</comment>
<organism evidence="11 12">
    <name type="scientific">Candidatus Acutalibacter pullistercoris</name>
    <dbReference type="NCBI Taxonomy" id="2838418"/>
    <lineage>
        <taxon>Bacteria</taxon>
        <taxon>Bacillati</taxon>
        <taxon>Bacillota</taxon>
        <taxon>Clostridia</taxon>
        <taxon>Eubacteriales</taxon>
        <taxon>Acutalibacteraceae</taxon>
        <taxon>Acutalibacter</taxon>
    </lineage>
</organism>
<dbReference type="SUPFAM" id="SSF47336">
    <property type="entry name" value="ACP-like"/>
    <property type="match status" value="1"/>
</dbReference>
<accession>A0A9D1YB28</accession>
<comment type="pathway">
    <text evidence="7 9">Lipid metabolism; fatty acid biosynthesis.</text>
</comment>
<keyword evidence="6 7" id="KW-0275">Fatty acid biosynthesis</keyword>
<evidence type="ECO:0000256" key="1">
    <source>
        <dbReference type="ARBA" id="ARBA00022450"/>
    </source>
</evidence>
<gene>
    <name evidence="7 11" type="primary">acpP</name>
    <name evidence="11" type="ORF">H9838_00480</name>
</gene>
<dbReference type="PROSITE" id="PS00012">
    <property type="entry name" value="PHOSPHOPANTETHEINE"/>
    <property type="match status" value="1"/>
</dbReference>
<comment type="similarity">
    <text evidence="7">Belongs to the acyl carrier protein (ACP) family.</text>
</comment>
<evidence type="ECO:0000256" key="9">
    <source>
        <dbReference type="RuleBase" id="RU003545"/>
    </source>
</evidence>
<dbReference type="Proteomes" id="UP000823915">
    <property type="component" value="Unassembled WGS sequence"/>
</dbReference>
<evidence type="ECO:0000256" key="2">
    <source>
        <dbReference type="ARBA" id="ARBA00022516"/>
    </source>
</evidence>
<dbReference type="InterPro" id="IPR006162">
    <property type="entry name" value="Ppantetheine_attach_site"/>
</dbReference>
<evidence type="ECO:0000256" key="3">
    <source>
        <dbReference type="ARBA" id="ARBA00022553"/>
    </source>
</evidence>
<comment type="function">
    <text evidence="7 9">Carrier of the growing fatty acid chain in fatty acid biosynthesis.</text>
</comment>
<protein>
    <recommendedName>
        <fullName evidence="7 8">Acyl carrier protein</fullName>
        <shortName evidence="7">ACP</shortName>
    </recommendedName>
</protein>
<keyword evidence="5 7" id="KW-0443">Lipid metabolism</keyword>
<comment type="caution">
    <text evidence="11">The sequence shown here is derived from an EMBL/GenBank/DDBJ whole genome shotgun (WGS) entry which is preliminary data.</text>
</comment>
<dbReference type="EMBL" id="DXDU01000008">
    <property type="protein sequence ID" value="HIY25633.1"/>
    <property type="molecule type" value="Genomic_DNA"/>
</dbReference>
<dbReference type="NCBIfam" id="NF002148">
    <property type="entry name" value="PRK00982.1-2"/>
    <property type="match status" value="1"/>
</dbReference>
<keyword evidence="3 7" id="KW-0597">Phosphoprotein</keyword>